<gene>
    <name evidence="1" type="ORF">HBE96_23230</name>
</gene>
<proteinExistence type="predicted"/>
<dbReference type="Proteomes" id="UP000537131">
    <property type="component" value="Unassembled WGS sequence"/>
</dbReference>
<organism evidence="1 2">
    <name type="scientific">Clostridium muellerianum</name>
    <dbReference type="NCBI Taxonomy" id="2716538"/>
    <lineage>
        <taxon>Bacteria</taxon>
        <taxon>Bacillati</taxon>
        <taxon>Bacillota</taxon>
        <taxon>Clostridia</taxon>
        <taxon>Eubacteriales</taxon>
        <taxon>Clostridiaceae</taxon>
        <taxon>Clostridium</taxon>
    </lineage>
</organism>
<dbReference type="InterPro" id="IPR010064">
    <property type="entry name" value="HK97-gp10_tail"/>
</dbReference>
<protein>
    <recommendedName>
        <fullName evidence="3">Phage protein, HK97 gp10 family</fullName>
    </recommendedName>
</protein>
<reference evidence="1 2" key="1">
    <citation type="submission" date="2020-04" db="EMBL/GenBank/DDBJ databases">
        <authorList>
            <person name="Doyle D.A."/>
        </authorList>
    </citation>
    <scope>NUCLEOTIDE SEQUENCE [LARGE SCALE GENOMIC DNA]</scope>
    <source>
        <strain evidence="1 2">P21</strain>
    </source>
</reference>
<comment type="caution">
    <text evidence="1">The sequence shown here is derived from an EMBL/GenBank/DDBJ whole genome shotgun (WGS) entry which is preliminary data.</text>
</comment>
<dbReference type="Pfam" id="PF04883">
    <property type="entry name" value="HK97-gp10_like"/>
    <property type="match status" value="1"/>
</dbReference>
<reference evidence="1 2" key="2">
    <citation type="submission" date="2020-06" db="EMBL/GenBank/DDBJ databases">
        <title>Complete Genome Sequence of Clostridium muelleri sp. nov. P21T, an Acid-Alcohol Producing Acetogen Isolated from Old Hay.</title>
        <authorList>
            <person name="Duncan K.E."/>
            <person name="Tanner R.S."/>
        </authorList>
    </citation>
    <scope>NUCLEOTIDE SEQUENCE [LARGE SCALE GENOMIC DNA]</scope>
    <source>
        <strain evidence="1 2">P21</strain>
    </source>
</reference>
<evidence type="ECO:0000313" key="2">
    <source>
        <dbReference type="Proteomes" id="UP000537131"/>
    </source>
</evidence>
<evidence type="ECO:0000313" key="1">
    <source>
        <dbReference type="EMBL" id="NMM65495.1"/>
    </source>
</evidence>
<dbReference type="RefSeq" id="WP_169300075.1">
    <property type="nucleotide sequence ID" value="NZ_JABBNI010000065.1"/>
</dbReference>
<accession>A0A7Y0EL79</accession>
<dbReference type="AlphaFoldDB" id="A0A7Y0EL79"/>
<sequence>MNGIAIEGLEELEMLVQNMTIDESDEKRAVKKAIDIVADEIEKNTPEGKTRKLKRLKKSVKKEGFATVGTIKLGAFYDIFQEFGTSQQKHHLGFFERSVKSSENEAIDVLAKELLEKAK</sequence>
<dbReference type="NCBIfam" id="TIGR01725">
    <property type="entry name" value="phge_HK97_gp10"/>
    <property type="match status" value="1"/>
</dbReference>
<dbReference type="EMBL" id="JABBNI010000065">
    <property type="protein sequence ID" value="NMM65495.1"/>
    <property type="molecule type" value="Genomic_DNA"/>
</dbReference>
<name>A0A7Y0EL79_9CLOT</name>
<evidence type="ECO:0008006" key="3">
    <source>
        <dbReference type="Google" id="ProtNLM"/>
    </source>
</evidence>
<keyword evidence="2" id="KW-1185">Reference proteome</keyword>